<dbReference type="GO" id="GO:0005249">
    <property type="term" value="F:voltage-gated potassium channel activity"/>
    <property type="evidence" value="ECO:0007669"/>
    <property type="project" value="InterPro"/>
</dbReference>
<evidence type="ECO:0000256" key="3">
    <source>
        <dbReference type="ARBA" id="ARBA00022692"/>
    </source>
</evidence>
<evidence type="ECO:0000313" key="11">
    <source>
        <dbReference type="Proteomes" id="UP000051870"/>
    </source>
</evidence>
<evidence type="ECO:0000256" key="2">
    <source>
        <dbReference type="ARBA" id="ARBA00022448"/>
    </source>
</evidence>
<reference evidence="11" key="1">
    <citation type="submission" date="2015-09" db="EMBL/GenBank/DDBJ databases">
        <authorList>
            <person name="Rodrigo-Torres Lidia"/>
            <person name="Arahal R.David."/>
        </authorList>
    </citation>
    <scope>NUCLEOTIDE SEQUENCE [LARGE SCALE GENOMIC DNA]</scope>
    <source>
        <strain evidence="11">CECT 7735</strain>
    </source>
</reference>
<evidence type="ECO:0000256" key="4">
    <source>
        <dbReference type="ARBA" id="ARBA00022989"/>
    </source>
</evidence>
<dbReference type="InterPro" id="IPR013099">
    <property type="entry name" value="K_chnl_dom"/>
</dbReference>
<keyword evidence="2" id="KW-0813">Transport</keyword>
<keyword evidence="7 10" id="KW-0407">Ion channel</keyword>
<evidence type="ECO:0000256" key="8">
    <source>
        <dbReference type="SAM" id="Phobius"/>
    </source>
</evidence>
<dbReference type="PANTHER" id="PTHR11537">
    <property type="entry name" value="VOLTAGE-GATED POTASSIUM CHANNEL"/>
    <property type="match status" value="1"/>
</dbReference>
<dbReference type="AlphaFoldDB" id="A0A0P1I227"/>
<evidence type="ECO:0000259" key="9">
    <source>
        <dbReference type="Pfam" id="PF07885"/>
    </source>
</evidence>
<dbReference type="Pfam" id="PF07885">
    <property type="entry name" value="Ion_trans_2"/>
    <property type="match status" value="1"/>
</dbReference>
<keyword evidence="5" id="KW-0406">Ion transport</keyword>
<dbReference type="Proteomes" id="UP000051870">
    <property type="component" value="Unassembled WGS sequence"/>
</dbReference>
<feature type="transmembrane region" description="Helical" evidence="8">
    <location>
        <begin position="51"/>
        <end position="69"/>
    </location>
</feature>
<dbReference type="GO" id="GO:0008076">
    <property type="term" value="C:voltage-gated potassium channel complex"/>
    <property type="evidence" value="ECO:0007669"/>
    <property type="project" value="InterPro"/>
</dbReference>
<evidence type="ECO:0000256" key="7">
    <source>
        <dbReference type="ARBA" id="ARBA00023303"/>
    </source>
</evidence>
<dbReference type="Gene3D" id="1.10.287.70">
    <property type="match status" value="1"/>
</dbReference>
<keyword evidence="4 8" id="KW-1133">Transmembrane helix</keyword>
<evidence type="ECO:0000256" key="1">
    <source>
        <dbReference type="ARBA" id="ARBA00004141"/>
    </source>
</evidence>
<dbReference type="STRING" id="1715693.PH7735_00531"/>
<protein>
    <submittedName>
        <fullName evidence="10">Voltage-gated potassium channel Kch</fullName>
    </submittedName>
</protein>
<keyword evidence="11" id="KW-1185">Reference proteome</keyword>
<dbReference type="SUPFAM" id="SSF81324">
    <property type="entry name" value="Voltage-gated potassium channels"/>
    <property type="match status" value="1"/>
</dbReference>
<keyword evidence="3 8" id="KW-0812">Transmembrane</keyword>
<sequence length="257" mass="28729">MSELKTKVNALYTGQSRLAVLFRYGLILFDLMSISYFILVTPLPHTSTIDAVNLLIGVVILVDFLARFWISQDRLQHASRIYVIADVLVLLSLALNRFSPFDLAFLRILRGLRLGHSQFLLQDLRRASRFFRRREDAIVAAVNMFVFVFTTASMIYTFFGKVGTGYSGYVDAVYFTISTLTTTGYGDITPVSVMGKIVSMGIMVVGVSLFLNLARSIVMPPKVRHTCSSCGLKRHDEDAVHCKHCGEIIHIETMGAS</sequence>
<feature type="transmembrane region" description="Helical" evidence="8">
    <location>
        <begin position="21"/>
        <end position="39"/>
    </location>
</feature>
<dbReference type="GeneID" id="83879610"/>
<feature type="transmembrane region" description="Helical" evidence="8">
    <location>
        <begin position="137"/>
        <end position="159"/>
    </location>
</feature>
<dbReference type="RefSeq" id="WP_058309762.1">
    <property type="nucleotide sequence ID" value="NZ_CANLZE010000001.1"/>
</dbReference>
<dbReference type="GO" id="GO:0001508">
    <property type="term" value="P:action potential"/>
    <property type="evidence" value="ECO:0007669"/>
    <property type="project" value="TreeGrafter"/>
</dbReference>
<dbReference type="EMBL" id="CYTW01000001">
    <property type="protein sequence ID" value="CUJ85722.1"/>
    <property type="molecule type" value="Genomic_DNA"/>
</dbReference>
<name>A0A0P1I227_9RHOB</name>
<evidence type="ECO:0000256" key="5">
    <source>
        <dbReference type="ARBA" id="ARBA00023065"/>
    </source>
</evidence>
<feature type="domain" description="Potassium channel" evidence="9">
    <location>
        <begin position="144"/>
        <end position="217"/>
    </location>
</feature>
<dbReference type="InterPro" id="IPR028325">
    <property type="entry name" value="VG_K_chnl"/>
</dbReference>
<feature type="transmembrane region" description="Helical" evidence="8">
    <location>
        <begin position="193"/>
        <end position="214"/>
    </location>
</feature>
<evidence type="ECO:0000256" key="6">
    <source>
        <dbReference type="ARBA" id="ARBA00023136"/>
    </source>
</evidence>
<accession>A0A0P1I227</accession>
<organism evidence="10 11">
    <name type="scientific">Shimia thalassica</name>
    <dbReference type="NCBI Taxonomy" id="1715693"/>
    <lineage>
        <taxon>Bacteria</taxon>
        <taxon>Pseudomonadati</taxon>
        <taxon>Pseudomonadota</taxon>
        <taxon>Alphaproteobacteria</taxon>
        <taxon>Rhodobacterales</taxon>
        <taxon>Roseobacteraceae</taxon>
    </lineage>
</organism>
<dbReference type="PANTHER" id="PTHR11537:SF254">
    <property type="entry name" value="POTASSIUM VOLTAGE-GATED CHANNEL PROTEIN SHAB"/>
    <property type="match status" value="1"/>
</dbReference>
<gene>
    <name evidence="10" type="primary">kch</name>
    <name evidence="10" type="ORF">PH7735_00531</name>
</gene>
<evidence type="ECO:0000313" key="10">
    <source>
        <dbReference type="EMBL" id="CUJ85722.1"/>
    </source>
</evidence>
<proteinExistence type="predicted"/>
<keyword evidence="6 8" id="KW-0472">Membrane</keyword>
<comment type="subcellular location">
    <subcellularLocation>
        <location evidence="1">Membrane</location>
        <topology evidence="1">Multi-pass membrane protein</topology>
    </subcellularLocation>
</comment>